<evidence type="ECO:0000313" key="1">
    <source>
        <dbReference type="EMBL" id="CAK9103814.1"/>
    </source>
</evidence>
<name>A0ABP0RT46_9DINO</name>
<reference evidence="1 2" key="1">
    <citation type="submission" date="2024-02" db="EMBL/GenBank/DDBJ databases">
        <authorList>
            <person name="Chen Y."/>
            <person name="Shah S."/>
            <person name="Dougan E. K."/>
            <person name="Thang M."/>
            <person name="Chan C."/>
        </authorList>
    </citation>
    <scope>NUCLEOTIDE SEQUENCE [LARGE SCALE GENOMIC DNA]</scope>
</reference>
<accession>A0ABP0RT46</accession>
<gene>
    <name evidence="1" type="ORF">CCMP2556_LOCUS48711</name>
</gene>
<protein>
    <submittedName>
        <fullName evidence="1">Uncharacterized protein</fullName>
    </submittedName>
</protein>
<dbReference type="Proteomes" id="UP001642484">
    <property type="component" value="Unassembled WGS sequence"/>
</dbReference>
<sequence>MIVLAENQKQAKKAREWIKSESLLGKTIEFRVVLNTDLGSELRALYLQGFKST</sequence>
<proteinExistence type="predicted"/>
<comment type="caution">
    <text evidence="1">The sequence shown here is derived from an EMBL/GenBank/DDBJ whole genome shotgun (WGS) entry which is preliminary data.</text>
</comment>
<keyword evidence="2" id="KW-1185">Reference proteome</keyword>
<dbReference type="EMBL" id="CAXAMN010026539">
    <property type="protein sequence ID" value="CAK9103814.1"/>
    <property type="molecule type" value="Genomic_DNA"/>
</dbReference>
<evidence type="ECO:0000313" key="2">
    <source>
        <dbReference type="Proteomes" id="UP001642484"/>
    </source>
</evidence>
<organism evidence="1 2">
    <name type="scientific">Durusdinium trenchii</name>
    <dbReference type="NCBI Taxonomy" id="1381693"/>
    <lineage>
        <taxon>Eukaryota</taxon>
        <taxon>Sar</taxon>
        <taxon>Alveolata</taxon>
        <taxon>Dinophyceae</taxon>
        <taxon>Suessiales</taxon>
        <taxon>Symbiodiniaceae</taxon>
        <taxon>Durusdinium</taxon>
    </lineage>
</organism>